<protein>
    <submittedName>
        <fullName evidence="2">Uncharacterized protein</fullName>
    </submittedName>
</protein>
<sequence>MVYEYPHLFALSDRFCWAMECQYPVWKMENLRVQIHLKRKPEFEDQYCSPSDALIEAVIHNHIRYARYLLIRSAEESLKVPLLKHDQYPKYAFHLGTCISRNRPEILIMILETTRKIPRLQSYINLEKYYYPYDGKTALHQACEFLRPGLVLILLSYGAQSRPDNMWQTPTDEILTQLWSSKDNRQLKMQCLNHLLAPPDRLQMATDLRENCEYWETLLGEDIYAYMLRERPAPLSLMSMKTVLQQLPSSNLKASIESLPIPPSLKCMFTHGY</sequence>
<dbReference type="InterPro" id="IPR036770">
    <property type="entry name" value="Ankyrin_rpt-contain_sf"/>
</dbReference>
<dbReference type="Proteomes" id="UP001176940">
    <property type="component" value="Unassembled WGS sequence"/>
</dbReference>
<proteinExistence type="predicted"/>
<keyword evidence="3" id="KW-1185">Reference proteome</keyword>
<comment type="caution">
    <text evidence="2">The sequence shown here is derived from an EMBL/GenBank/DDBJ whole genome shotgun (WGS) entry which is preliminary data.</text>
</comment>
<feature type="repeat" description="ANK" evidence="1">
    <location>
        <begin position="134"/>
        <end position="166"/>
    </location>
</feature>
<dbReference type="EMBL" id="CAUEEQ010079499">
    <property type="protein sequence ID" value="CAJ0968650.1"/>
    <property type="molecule type" value="Genomic_DNA"/>
</dbReference>
<accession>A0ABN9MQA1</accession>
<dbReference type="SUPFAM" id="SSF48403">
    <property type="entry name" value="Ankyrin repeat"/>
    <property type="match status" value="1"/>
</dbReference>
<dbReference type="InterPro" id="IPR002110">
    <property type="entry name" value="Ankyrin_rpt"/>
</dbReference>
<evidence type="ECO:0000256" key="1">
    <source>
        <dbReference type="PROSITE-ProRule" id="PRU00023"/>
    </source>
</evidence>
<evidence type="ECO:0000313" key="2">
    <source>
        <dbReference type="EMBL" id="CAJ0968650.1"/>
    </source>
</evidence>
<organism evidence="2 3">
    <name type="scientific">Ranitomeya imitator</name>
    <name type="common">mimic poison frog</name>
    <dbReference type="NCBI Taxonomy" id="111125"/>
    <lineage>
        <taxon>Eukaryota</taxon>
        <taxon>Metazoa</taxon>
        <taxon>Chordata</taxon>
        <taxon>Craniata</taxon>
        <taxon>Vertebrata</taxon>
        <taxon>Euteleostomi</taxon>
        <taxon>Amphibia</taxon>
        <taxon>Batrachia</taxon>
        <taxon>Anura</taxon>
        <taxon>Neobatrachia</taxon>
        <taxon>Hyloidea</taxon>
        <taxon>Dendrobatidae</taxon>
        <taxon>Dendrobatinae</taxon>
        <taxon>Ranitomeya</taxon>
    </lineage>
</organism>
<dbReference type="PROSITE" id="PS50088">
    <property type="entry name" value="ANK_REPEAT"/>
    <property type="match status" value="1"/>
</dbReference>
<reference evidence="2" key="1">
    <citation type="submission" date="2023-07" db="EMBL/GenBank/DDBJ databases">
        <authorList>
            <person name="Stuckert A."/>
        </authorList>
    </citation>
    <scope>NUCLEOTIDE SEQUENCE</scope>
</reference>
<evidence type="ECO:0000313" key="3">
    <source>
        <dbReference type="Proteomes" id="UP001176940"/>
    </source>
</evidence>
<gene>
    <name evidence="2" type="ORF">RIMI_LOCUS23283515</name>
</gene>
<name>A0ABN9MQA1_9NEOB</name>
<keyword evidence="1" id="KW-0040">ANK repeat</keyword>
<dbReference type="Gene3D" id="1.25.40.20">
    <property type="entry name" value="Ankyrin repeat-containing domain"/>
    <property type="match status" value="1"/>
</dbReference>